<evidence type="ECO:0000313" key="2">
    <source>
        <dbReference type="EMBL" id="OAQ15796.1"/>
    </source>
</evidence>
<accession>A0A179D0V8</accession>
<evidence type="ECO:0000256" key="1">
    <source>
        <dbReference type="SAM" id="SignalP"/>
    </source>
</evidence>
<dbReference type="Proteomes" id="UP000078358">
    <property type="component" value="Unassembled WGS sequence"/>
</dbReference>
<name>A0A179D0V8_BIBTR</name>
<protein>
    <recommendedName>
        <fullName evidence="4">Lipoprotein</fullName>
    </recommendedName>
</protein>
<evidence type="ECO:0000313" key="3">
    <source>
        <dbReference type="Proteomes" id="UP000078358"/>
    </source>
</evidence>
<sequence length="138" mass="15944">MKKFFILLSPLFLSGCLLATIFPNDYYKCASLSGWCKEKPERQNYVWNLRSSENHRLPAATDNNFISAYLTVRKEDMRSCGMDPVSGYSNDIEPSLCLEKKGWYLKGGPVCESRTRWDNPKCVSWRSKYSKPDVKPWG</sequence>
<keyword evidence="1" id="KW-0732">Signal</keyword>
<dbReference type="AlphaFoldDB" id="A0A179D0V8"/>
<organism evidence="2 3">
    <name type="scientific">Bibersteinia trehalosi Y31</name>
    <dbReference type="NCBI Taxonomy" id="1261658"/>
    <lineage>
        <taxon>Bacteria</taxon>
        <taxon>Pseudomonadati</taxon>
        <taxon>Pseudomonadota</taxon>
        <taxon>Gammaproteobacteria</taxon>
        <taxon>Pasteurellales</taxon>
        <taxon>Pasteurellaceae</taxon>
        <taxon>Bibersteinia</taxon>
    </lineage>
</organism>
<feature type="signal peptide" evidence="1">
    <location>
        <begin position="1"/>
        <end position="19"/>
    </location>
</feature>
<reference evidence="2 3" key="1">
    <citation type="submission" date="2014-01" db="EMBL/GenBank/DDBJ databases">
        <authorList>
            <person name="Zuccon D."/>
        </authorList>
    </citation>
    <scope>NUCLEOTIDE SEQUENCE [LARGE SCALE GENOMIC DNA]</scope>
    <source>
        <strain evidence="2 3">Y31</strain>
    </source>
</reference>
<comment type="caution">
    <text evidence="2">The sequence shown here is derived from an EMBL/GenBank/DDBJ whole genome shotgun (WGS) entry which is preliminary data.</text>
</comment>
<feature type="chain" id="PRO_5008100169" description="Lipoprotein" evidence="1">
    <location>
        <begin position="20"/>
        <end position="138"/>
    </location>
</feature>
<evidence type="ECO:0008006" key="4">
    <source>
        <dbReference type="Google" id="ProtNLM"/>
    </source>
</evidence>
<dbReference type="RefSeq" id="WP_231882690.1">
    <property type="nucleotide sequence ID" value="NZ_JACI01000001.1"/>
</dbReference>
<dbReference type="PATRIC" id="fig|1261658.3.peg.310"/>
<dbReference type="EMBL" id="JACI01000001">
    <property type="protein sequence ID" value="OAQ15796.1"/>
    <property type="molecule type" value="Genomic_DNA"/>
</dbReference>
<gene>
    <name evidence="2" type="ORF">F480_01525</name>
</gene>
<proteinExistence type="predicted"/>
<dbReference type="PROSITE" id="PS51257">
    <property type="entry name" value="PROKAR_LIPOPROTEIN"/>
    <property type="match status" value="1"/>
</dbReference>